<evidence type="ECO:0000313" key="5">
    <source>
        <dbReference type="Proteomes" id="UP000182045"/>
    </source>
</evidence>
<organism evidence="3 4">
    <name type="scientific">Roseibaca calidilacus</name>
    <dbReference type="NCBI Taxonomy" id="1666912"/>
    <lineage>
        <taxon>Bacteria</taxon>
        <taxon>Pseudomonadati</taxon>
        <taxon>Pseudomonadota</taxon>
        <taxon>Alphaproteobacteria</taxon>
        <taxon>Rhodobacterales</taxon>
        <taxon>Paracoccaceae</taxon>
        <taxon>Roseinatronobacter</taxon>
    </lineage>
</organism>
<keyword evidence="5" id="KW-1185">Reference proteome</keyword>
<dbReference type="InterPro" id="IPR011990">
    <property type="entry name" value="TPR-like_helical_dom_sf"/>
</dbReference>
<reference evidence="3 4" key="1">
    <citation type="submission" date="2015-09" db="EMBL/GenBank/DDBJ databases">
        <title>Identification and resolution of microdiversity through metagenomic sequencing of parallel consortia.</title>
        <authorList>
            <person name="Nelson W.C."/>
            <person name="Romine M.F."/>
            <person name="Lindemann S.R."/>
        </authorList>
    </citation>
    <scope>NUCLEOTIDE SEQUENCE [LARGE SCALE GENOMIC DNA]</scope>
    <source>
        <strain evidence="3">HL-91</strain>
    </source>
</reference>
<dbReference type="OrthoDB" id="7330531at2"/>
<evidence type="ECO:0000313" key="4">
    <source>
        <dbReference type="Proteomes" id="UP000050413"/>
    </source>
</evidence>
<gene>
    <name evidence="2" type="ORF">Ga0058931_2158</name>
    <name evidence="3" type="ORF">HLUCCA05_02575</name>
</gene>
<feature type="signal peptide" evidence="1">
    <location>
        <begin position="1"/>
        <end position="18"/>
    </location>
</feature>
<feature type="chain" id="PRO_5010230499" description="Sel1 repeat family protein" evidence="1">
    <location>
        <begin position="19"/>
        <end position="210"/>
    </location>
</feature>
<dbReference type="EMBL" id="LJSG01000002">
    <property type="protein sequence ID" value="KPP95562.1"/>
    <property type="molecule type" value="Genomic_DNA"/>
</dbReference>
<evidence type="ECO:0000256" key="1">
    <source>
        <dbReference type="SAM" id="SignalP"/>
    </source>
</evidence>
<reference evidence="2 5" key="2">
    <citation type="submission" date="2016-01" db="EMBL/GenBank/DDBJ databases">
        <authorList>
            <person name="Varghese N."/>
        </authorList>
    </citation>
    <scope>NUCLEOTIDE SEQUENCE [LARGE SCALE GENOMIC DNA]</scope>
    <source>
        <strain evidence="2 5">HL-91</strain>
    </source>
</reference>
<evidence type="ECO:0000313" key="2">
    <source>
        <dbReference type="EMBL" id="CUX82088.1"/>
    </source>
</evidence>
<dbReference type="EMBL" id="FBYC01000004">
    <property type="protein sequence ID" value="CUX82088.1"/>
    <property type="molecule type" value="Genomic_DNA"/>
</dbReference>
<dbReference type="Proteomes" id="UP000050413">
    <property type="component" value="Unassembled WGS sequence"/>
</dbReference>
<evidence type="ECO:0008006" key="6">
    <source>
        <dbReference type="Google" id="ProtNLM"/>
    </source>
</evidence>
<protein>
    <recommendedName>
        <fullName evidence="6">Sel1 repeat family protein</fullName>
    </recommendedName>
</protein>
<proteinExistence type="predicted"/>
<comment type="caution">
    <text evidence="3">The sequence shown here is derived from an EMBL/GenBank/DDBJ whole genome shotgun (WGS) entry which is preliminary data.</text>
</comment>
<keyword evidence="1" id="KW-0732">Signal</keyword>
<evidence type="ECO:0000313" key="3">
    <source>
        <dbReference type="EMBL" id="KPP95562.1"/>
    </source>
</evidence>
<accession>A0A0P7WC86</accession>
<dbReference type="Gene3D" id="1.25.40.10">
    <property type="entry name" value="Tetratricopeptide repeat domain"/>
    <property type="match status" value="1"/>
</dbReference>
<name>A0A0P7WC86_9RHOB</name>
<dbReference type="STRING" id="1666912.Ga0058931_2158"/>
<sequence>MTRALAFVALLAASPVQADPFADAVGLAAKGQHSAAAAGFHALAQDGHGPAAHNLAILFALGHGVPQSKPDATYWAMSAFLEGLTAAEGLSDVLLAELSVDERAQVAARLERRWLQRAEAGEGGAMLALAVVLALIRPEPDLLAAHAWQTIAAALDVNGAARARTETLALMSPDQRDMAQGHGMTAFAEWCNRQPDARPVSCAVVAMGNG</sequence>
<dbReference type="RefSeq" id="WP_072246337.1">
    <property type="nucleotide sequence ID" value="NZ_FBYC01000004.1"/>
</dbReference>
<dbReference type="AlphaFoldDB" id="A0A0P7WC86"/>
<dbReference type="Proteomes" id="UP000182045">
    <property type="component" value="Unassembled WGS sequence"/>
</dbReference>